<accession>A0AAV2R848</accession>
<proteinExistence type="predicted"/>
<reference evidence="1 2" key="1">
    <citation type="submission" date="2024-05" db="EMBL/GenBank/DDBJ databases">
        <authorList>
            <person name="Wallberg A."/>
        </authorList>
    </citation>
    <scope>NUCLEOTIDE SEQUENCE [LARGE SCALE GENOMIC DNA]</scope>
</reference>
<sequence length="115" mass="13985">MPFPKIQFQQYQSRRWIFQWLRAVCKVLSAHAKMNIILQRNSILGMIHSRWIRARHFEYEYEPMGNPDAVAGIWYRRTLKGSYLPPVDIEMLEPLFSRMRWKTIKLFKKNKLQKS</sequence>
<name>A0AAV2R848_MEGNR</name>
<evidence type="ECO:0000313" key="1">
    <source>
        <dbReference type="EMBL" id="CAL4113919.1"/>
    </source>
</evidence>
<feature type="non-terminal residue" evidence="1">
    <location>
        <position position="115"/>
    </location>
</feature>
<gene>
    <name evidence="1" type="ORF">MNOR_LOCUS20224</name>
</gene>
<dbReference type="AlphaFoldDB" id="A0AAV2R848"/>
<evidence type="ECO:0000313" key="2">
    <source>
        <dbReference type="Proteomes" id="UP001497623"/>
    </source>
</evidence>
<protein>
    <submittedName>
        <fullName evidence="1">Uncharacterized protein</fullName>
    </submittedName>
</protein>
<organism evidence="1 2">
    <name type="scientific">Meganyctiphanes norvegica</name>
    <name type="common">Northern krill</name>
    <name type="synonym">Thysanopoda norvegica</name>
    <dbReference type="NCBI Taxonomy" id="48144"/>
    <lineage>
        <taxon>Eukaryota</taxon>
        <taxon>Metazoa</taxon>
        <taxon>Ecdysozoa</taxon>
        <taxon>Arthropoda</taxon>
        <taxon>Crustacea</taxon>
        <taxon>Multicrustacea</taxon>
        <taxon>Malacostraca</taxon>
        <taxon>Eumalacostraca</taxon>
        <taxon>Eucarida</taxon>
        <taxon>Euphausiacea</taxon>
        <taxon>Euphausiidae</taxon>
        <taxon>Meganyctiphanes</taxon>
    </lineage>
</organism>
<comment type="caution">
    <text evidence="1">The sequence shown here is derived from an EMBL/GenBank/DDBJ whole genome shotgun (WGS) entry which is preliminary data.</text>
</comment>
<dbReference type="EMBL" id="CAXKWB010015482">
    <property type="protein sequence ID" value="CAL4113919.1"/>
    <property type="molecule type" value="Genomic_DNA"/>
</dbReference>
<dbReference type="Proteomes" id="UP001497623">
    <property type="component" value="Unassembled WGS sequence"/>
</dbReference>
<keyword evidence="2" id="KW-1185">Reference proteome</keyword>